<feature type="transmembrane region" description="Helical" evidence="2">
    <location>
        <begin position="165"/>
        <end position="189"/>
    </location>
</feature>
<proteinExistence type="predicted"/>
<evidence type="ECO:0000256" key="2">
    <source>
        <dbReference type="SAM" id="Phobius"/>
    </source>
</evidence>
<dbReference type="AlphaFoldDB" id="A0A8H4RBB8"/>
<keyword evidence="2" id="KW-1133">Transmembrane helix</keyword>
<feature type="transmembrane region" description="Helical" evidence="2">
    <location>
        <begin position="49"/>
        <end position="68"/>
    </location>
</feature>
<evidence type="ECO:0000313" key="4">
    <source>
        <dbReference type="Proteomes" id="UP000566819"/>
    </source>
</evidence>
<dbReference type="EMBL" id="JAAMPI010001166">
    <property type="protein sequence ID" value="KAF4626363.1"/>
    <property type="molecule type" value="Genomic_DNA"/>
</dbReference>
<organism evidence="3 4">
    <name type="scientific">Cudoniella acicularis</name>
    <dbReference type="NCBI Taxonomy" id="354080"/>
    <lineage>
        <taxon>Eukaryota</taxon>
        <taxon>Fungi</taxon>
        <taxon>Dikarya</taxon>
        <taxon>Ascomycota</taxon>
        <taxon>Pezizomycotina</taxon>
        <taxon>Leotiomycetes</taxon>
        <taxon>Helotiales</taxon>
        <taxon>Tricladiaceae</taxon>
        <taxon>Cudoniella</taxon>
    </lineage>
</organism>
<dbReference type="Proteomes" id="UP000566819">
    <property type="component" value="Unassembled WGS sequence"/>
</dbReference>
<reference evidence="3 4" key="1">
    <citation type="submission" date="2020-03" db="EMBL/GenBank/DDBJ databases">
        <title>Draft Genome Sequence of Cudoniella acicularis.</title>
        <authorList>
            <person name="Buettner E."/>
            <person name="Kellner H."/>
        </authorList>
    </citation>
    <scope>NUCLEOTIDE SEQUENCE [LARGE SCALE GENOMIC DNA]</scope>
    <source>
        <strain evidence="3 4">DSM 108380</strain>
    </source>
</reference>
<evidence type="ECO:0000313" key="3">
    <source>
        <dbReference type="EMBL" id="KAF4626363.1"/>
    </source>
</evidence>
<comment type="caution">
    <text evidence="3">The sequence shown here is derived from an EMBL/GenBank/DDBJ whole genome shotgun (WGS) entry which is preliminary data.</text>
</comment>
<protein>
    <submittedName>
        <fullName evidence="3">Uncharacterized protein</fullName>
    </submittedName>
</protein>
<keyword evidence="2" id="KW-0812">Transmembrane</keyword>
<feature type="transmembrane region" description="Helical" evidence="2">
    <location>
        <begin position="129"/>
        <end position="153"/>
    </location>
</feature>
<keyword evidence="2" id="KW-0472">Membrane</keyword>
<feature type="transmembrane region" description="Helical" evidence="2">
    <location>
        <begin position="74"/>
        <end position="93"/>
    </location>
</feature>
<feature type="region of interest" description="Disordered" evidence="1">
    <location>
        <begin position="208"/>
        <end position="231"/>
    </location>
</feature>
<accession>A0A8H4RBB8</accession>
<sequence length="342" mass="38571">MSSSINARYQFVGRPSEDSDHESSVQDAFLLRPDSESTISGTIDLEPVIWLRFASGVFSLIAFILFAFSGREAFIAAMIFSILIFLSNVYHVIKHIGKLVGPRLPYKISIERRRPSGQIALGSKKPSSFVGFSVLIDGGLTAALGLSQIIGYVTNNGWYYRRPDLWVTALIFGYFTIVAQLVVVIWHFVNKRLVLTIKLYTPDNKPALEGRSRPAMTNPRAQYQDTPRESTEESSKINLWWIGFFDPDTRQMDVDIQVEMTNCLTFRESIADGIEKVFEVEGLNNAAKYFMVEMNTGIVNNIAFPWIEAGFFYLRTWTTTLSLMFAECTTQLSFISATLVGK</sequence>
<dbReference type="OrthoDB" id="3556762at2759"/>
<evidence type="ECO:0000256" key="1">
    <source>
        <dbReference type="SAM" id="MobiDB-lite"/>
    </source>
</evidence>
<gene>
    <name evidence="3" type="ORF">G7Y89_g11795</name>
</gene>
<name>A0A8H4RBB8_9HELO</name>
<keyword evidence="4" id="KW-1185">Reference proteome</keyword>